<dbReference type="GO" id="GO:0005886">
    <property type="term" value="C:plasma membrane"/>
    <property type="evidence" value="ECO:0007669"/>
    <property type="project" value="TreeGrafter"/>
</dbReference>
<dbReference type="Pfam" id="PF13578">
    <property type="entry name" value="Methyltransf_24"/>
    <property type="match status" value="1"/>
</dbReference>
<evidence type="ECO:0000256" key="2">
    <source>
        <dbReference type="ARBA" id="ARBA00022679"/>
    </source>
</evidence>
<evidence type="ECO:0000313" key="4">
    <source>
        <dbReference type="Proteomes" id="UP000650628"/>
    </source>
</evidence>
<dbReference type="InterPro" id="IPR029063">
    <property type="entry name" value="SAM-dependent_MTases_sf"/>
</dbReference>
<name>A0A8J3TRM5_9ACTN</name>
<dbReference type="SUPFAM" id="SSF53335">
    <property type="entry name" value="S-adenosyl-L-methionine-dependent methyltransferases"/>
    <property type="match status" value="1"/>
</dbReference>
<evidence type="ECO:0000256" key="1">
    <source>
        <dbReference type="ARBA" id="ARBA00022603"/>
    </source>
</evidence>
<dbReference type="AlphaFoldDB" id="A0A8J3TRM5"/>
<proteinExistence type="predicted"/>
<protein>
    <recommendedName>
        <fullName evidence="5">Class I SAM-dependent methyltransferase</fullName>
    </recommendedName>
</protein>
<evidence type="ECO:0008006" key="5">
    <source>
        <dbReference type="Google" id="ProtNLM"/>
    </source>
</evidence>
<keyword evidence="2" id="KW-0808">Transferase</keyword>
<organism evidence="3 4">
    <name type="scientific">Planotetraspora mira</name>
    <dbReference type="NCBI Taxonomy" id="58121"/>
    <lineage>
        <taxon>Bacteria</taxon>
        <taxon>Bacillati</taxon>
        <taxon>Actinomycetota</taxon>
        <taxon>Actinomycetes</taxon>
        <taxon>Streptosporangiales</taxon>
        <taxon>Streptosporangiaceae</taxon>
        <taxon>Planotetraspora</taxon>
    </lineage>
</organism>
<dbReference type="PANTHER" id="PTHR40048">
    <property type="entry name" value="RHAMNOSYL O-METHYLTRANSFERASE"/>
    <property type="match status" value="1"/>
</dbReference>
<dbReference type="GO" id="GO:0071770">
    <property type="term" value="P:DIM/DIP cell wall layer assembly"/>
    <property type="evidence" value="ECO:0007669"/>
    <property type="project" value="TreeGrafter"/>
</dbReference>
<keyword evidence="1" id="KW-0489">Methyltransferase</keyword>
<dbReference type="PANTHER" id="PTHR40048:SF1">
    <property type="entry name" value="RHAMNOSYL O-METHYLTRANSFERASE"/>
    <property type="match status" value="1"/>
</dbReference>
<dbReference type="GO" id="GO:0032259">
    <property type="term" value="P:methylation"/>
    <property type="evidence" value="ECO:0007669"/>
    <property type="project" value="UniProtKB-KW"/>
</dbReference>
<dbReference type="Proteomes" id="UP000650628">
    <property type="component" value="Unassembled WGS sequence"/>
</dbReference>
<keyword evidence="4" id="KW-1185">Reference proteome</keyword>
<comment type="caution">
    <text evidence="3">The sequence shown here is derived from an EMBL/GenBank/DDBJ whole genome shotgun (WGS) entry which is preliminary data.</text>
</comment>
<accession>A0A8J3TRM5</accession>
<dbReference type="Gene3D" id="3.40.50.150">
    <property type="entry name" value="Vaccinia Virus protein VP39"/>
    <property type="match status" value="1"/>
</dbReference>
<dbReference type="EMBL" id="BOOO01000030">
    <property type="protein sequence ID" value="GII31795.1"/>
    <property type="molecule type" value="Genomic_DNA"/>
</dbReference>
<evidence type="ECO:0000313" key="3">
    <source>
        <dbReference type="EMBL" id="GII31795.1"/>
    </source>
</evidence>
<sequence length="249" mass="26936">MECCSGACAVVERGSVGFDRDGETAVRESRTEGQHMAVTMPDDLRRLAEEARGFMPPAEGLALFEIAAQYGSRGPICEIGTYCGKSAVYLGAGAREAGSVVFTVDHHRGSEEIQPGWEHHDADLMDPRFGKMDSLPFFRRTIAEAGLEDEVVAVVGGSAAVARFWNTPLAMLFIDGGHSEEPVTRDYEGWAPHVLVGGVLVFHDIYPDPAMGGQAPYRVYLRALASGAFKETRVVGSLRVLERTTPSFA</sequence>
<reference evidence="3 4" key="1">
    <citation type="submission" date="2021-01" db="EMBL/GenBank/DDBJ databases">
        <title>Whole genome shotgun sequence of Planotetraspora mira NBRC 15435.</title>
        <authorList>
            <person name="Komaki H."/>
            <person name="Tamura T."/>
        </authorList>
    </citation>
    <scope>NUCLEOTIDE SEQUENCE [LARGE SCALE GENOMIC DNA]</scope>
    <source>
        <strain evidence="3 4">NBRC 15435</strain>
    </source>
</reference>
<dbReference type="GO" id="GO:0008168">
    <property type="term" value="F:methyltransferase activity"/>
    <property type="evidence" value="ECO:0007669"/>
    <property type="project" value="UniProtKB-KW"/>
</dbReference>
<gene>
    <name evidence="3" type="ORF">Pmi06nite_52370</name>
</gene>